<sequence>MKIRCQLRHQQLLQHRRFGTQQRTFFGDESLMKHFHRGAHHGACIHLAVAGLQAVQNAFFNGKFKVLNFVVMRLQALAQRDQLAVDVGHFVLHLGQRLGGADAGNHVFALGIDQILAIHHVLAGAGVAGETDTGARIVAHVAKNHGAHAHCRAIGLGFGHLELPAVVNGALAHPRAKYRRHRNLQLLKRILRERLAGMVRDDGQKFARQLLQMLGIEVQVRRRAVFALDGRHFLVKMFIVDVERNLAKKLDETAVGIISKTLVAGLADQARQRNIVETQVKNGVHHARHRHGRARAHRNQQRVLAVAKALAGFFLQCGHMGSDFIHQPLRQTVFFQIGIAGLGAGRETGRHIQTNLRHLAQIGTFATQKHFVLAVALFKGKNIFRAVCHDVSRSKVCCWLSYGHSA</sequence>
<comment type="caution">
    <text evidence="1">The sequence shown here is derived from an EMBL/GenBank/DDBJ whole genome shotgun (WGS) entry which is preliminary data.</text>
</comment>
<dbReference type="EMBL" id="MLJW01002391">
    <property type="protein sequence ID" value="OIQ74766.1"/>
    <property type="molecule type" value="Genomic_DNA"/>
</dbReference>
<dbReference type="AlphaFoldDB" id="A0A1J5PT26"/>
<organism evidence="1">
    <name type="scientific">mine drainage metagenome</name>
    <dbReference type="NCBI Taxonomy" id="410659"/>
    <lineage>
        <taxon>unclassified sequences</taxon>
        <taxon>metagenomes</taxon>
        <taxon>ecological metagenomes</taxon>
    </lineage>
</organism>
<reference evidence="1" key="1">
    <citation type="submission" date="2016-10" db="EMBL/GenBank/DDBJ databases">
        <title>Sequence of Gallionella enrichment culture.</title>
        <authorList>
            <person name="Poehlein A."/>
            <person name="Muehling M."/>
            <person name="Daniel R."/>
        </authorList>
    </citation>
    <scope>NUCLEOTIDE SEQUENCE</scope>
</reference>
<gene>
    <name evidence="1" type="ORF">GALL_435750</name>
</gene>
<evidence type="ECO:0000313" key="1">
    <source>
        <dbReference type="EMBL" id="OIQ74766.1"/>
    </source>
</evidence>
<accession>A0A1J5PT26</accession>
<protein>
    <submittedName>
        <fullName evidence="1">Uncharacterized protein</fullName>
    </submittedName>
</protein>
<dbReference type="AntiFam" id="ANF00162">
    <property type="entry name" value="Shadow ORF (opposite ppdK)"/>
</dbReference>
<name>A0A1J5PT26_9ZZZZ</name>
<proteinExistence type="predicted"/>